<evidence type="ECO:0000256" key="5">
    <source>
        <dbReference type="ARBA" id="ARBA00023002"/>
    </source>
</evidence>
<dbReference type="Pfam" id="PF00175">
    <property type="entry name" value="NAD_binding_1"/>
    <property type="match status" value="1"/>
</dbReference>
<dbReference type="PROSITE" id="PS00197">
    <property type="entry name" value="2FE2S_FER_1"/>
    <property type="match status" value="1"/>
</dbReference>
<keyword evidence="3" id="KW-0001">2Fe-2S</keyword>
<gene>
    <name evidence="10" type="ORF">GCM10023214_08970</name>
</gene>
<dbReference type="InterPro" id="IPR006058">
    <property type="entry name" value="2Fe2S_fd_BS"/>
</dbReference>
<comment type="cofactor">
    <cofactor evidence="1">
        <name>FAD</name>
        <dbReference type="ChEBI" id="CHEBI:57692"/>
    </cofactor>
</comment>
<dbReference type="Proteomes" id="UP001500192">
    <property type="component" value="Unassembled WGS sequence"/>
</dbReference>
<keyword evidence="6" id="KW-0408">Iron</keyword>
<dbReference type="EMBL" id="BAABIB010000018">
    <property type="protein sequence ID" value="GAA5154469.1"/>
    <property type="molecule type" value="Genomic_DNA"/>
</dbReference>
<dbReference type="InterPro" id="IPR012675">
    <property type="entry name" value="Beta-grasp_dom_sf"/>
</dbReference>
<keyword evidence="5" id="KW-0560">Oxidoreductase</keyword>
<evidence type="ECO:0000313" key="11">
    <source>
        <dbReference type="Proteomes" id="UP001500192"/>
    </source>
</evidence>
<reference evidence="11" key="1">
    <citation type="journal article" date="2019" name="Int. J. Syst. Evol. Microbiol.">
        <title>The Global Catalogue of Microorganisms (GCM) 10K type strain sequencing project: providing services to taxonomists for standard genome sequencing and annotation.</title>
        <authorList>
            <consortium name="The Broad Institute Genomics Platform"/>
            <consortium name="The Broad Institute Genome Sequencing Center for Infectious Disease"/>
            <person name="Wu L."/>
            <person name="Ma J."/>
        </authorList>
    </citation>
    <scope>NUCLEOTIDE SEQUENCE [LARGE SCALE GENOMIC DNA]</scope>
    <source>
        <strain evidence="11">JCM 18054</strain>
    </source>
</reference>
<evidence type="ECO:0000256" key="3">
    <source>
        <dbReference type="ARBA" id="ARBA00022714"/>
    </source>
</evidence>
<feature type="domain" description="2Fe-2S ferredoxin-type" evidence="8">
    <location>
        <begin position="236"/>
        <end position="321"/>
    </location>
</feature>
<name>A0ABP9PZY7_9PSEU</name>
<dbReference type="InterPro" id="IPR036010">
    <property type="entry name" value="2Fe-2S_ferredoxin-like_sf"/>
</dbReference>
<dbReference type="InterPro" id="IPR039261">
    <property type="entry name" value="FNR_nucleotide-bd"/>
</dbReference>
<dbReference type="InterPro" id="IPR017927">
    <property type="entry name" value="FAD-bd_FR_type"/>
</dbReference>
<dbReference type="Gene3D" id="2.40.30.10">
    <property type="entry name" value="Translation factors"/>
    <property type="match status" value="1"/>
</dbReference>
<dbReference type="Gene3D" id="3.10.20.30">
    <property type="match status" value="1"/>
</dbReference>
<evidence type="ECO:0000256" key="2">
    <source>
        <dbReference type="ARBA" id="ARBA00022630"/>
    </source>
</evidence>
<feature type="domain" description="FAD-binding FR-type" evidence="9">
    <location>
        <begin position="8"/>
        <end position="112"/>
    </location>
</feature>
<dbReference type="SUPFAM" id="SSF63380">
    <property type="entry name" value="Riboflavin synthase domain-like"/>
    <property type="match status" value="1"/>
</dbReference>
<keyword evidence="11" id="KW-1185">Reference proteome</keyword>
<dbReference type="InterPro" id="IPR001433">
    <property type="entry name" value="OxRdtase_FAD/NAD-bd"/>
</dbReference>
<keyword evidence="7" id="KW-0411">Iron-sulfur</keyword>
<sequence>MTVNTLPSADIDLEVLLAHRETIADGVVRLAFRRPGGELLPPWAPGAHVDLLLGPGLVRQYSLCGDPGDRSVLEVAVLREHSGRGGSEFVHDVLRTGDRLRIRGPRNNFPLVSADRYLFLAGGIGITPFVPMIAAADESGAEWELYYGGRTRSSMAFAEDLRQKYGDRVTLWPQDRSGLLDVHGILGTAFEDTAVYCCGPEPLLAVAEQACAQLPGLGLHLERFSPKEITGPSTGFDVELARSGLTLAVPDDRSILEVAEDAGVPVLSSCREGTCGTCETPVLAGVPDHRDSLLTADERAANDTMMICVSRACGRKLVLDL</sequence>
<evidence type="ECO:0000256" key="4">
    <source>
        <dbReference type="ARBA" id="ARBA00022723"/>
    </source>
</evidence>
<dbReference type="RefSeq" id="WP_346052379.1">
    <property type="nucleotide sequence ID" value="NZ_BAABIB010000018.1"/>
</dbReference>
<proteinExistence type="predicted"/>
<evidence type="ECO:0000256" key="7">
    <source>
        <dbReference type="ARBA" id="ARBA00023014"/>
    </source>
</evidence>
<dbReference type="Pfam" id="PF00111">
    <property type="entry name" value="Fer2"/>
    <property type="match status" value="1"/>
</dbReference>
<dbReference type="InterPro" id="IPR050415">
    <property type="entry name" value="MRET"/>
</dbReference>
<dbReference type="InterPro" id="IPR001041">
    <property type="entry name" value="2Fe-2S_ferredoxin-type"/>
</dbReference>
<dbReference type="PROSITE" id="PS51384">
    <property type="entry name" value="FAD_FR"/>
    <property type="match status" value="1"/>
</dbReference>
<evidence type="ECO:0000259" key="8">
    <source>
        <dbReference type="PROSITE" id="PS51085"/>
    </source>
</evidence>
<dbReference type="CDD" id="cd00207">
    <property type="entry name" value="fer2"/>
    <property type="match status" value="1"/>
</dbReference>
<evidence type="ECO:0000313" key="10">
    <source>
        <dbReference type="EMBL" id="GAA5154469.1"/>
    </source>
</evidence>
<protein>
    <submittedName>
        <fullName evidence="10">PDR/VanB family oxidoreductase</fullName>
    </submittedName>
</protein>
<dbReference type="CDD" id="cd06185">
    <property type="entry name" value="PDR_like"/>
    <property type="match status" value="1"/>
</dbReference>
<dbReference type="SUPFAM" id="SSF52343">
    <property type="entry name" value="Ferredoxin reductase-like, C-terminal NADP-linked domain"/>
    <property type="match status" value="1"/>
</dbReference>
<evidence type="ECO:0000256" key="6">
    <source>
        <dbReference type="ARBA" id="ARBA00023004"/>
    </source>
</evidence>
<dbReference type="PANTHER" id="PTHR47354:SF1">
    <property type="entry name" value="CARNITINE MONOOXYGENASE REDUCTASE SUBUNIT"/>
    <property type="match status" value="1"/>
</dbReference>
<dbReference type="PROSITE" id="PS51085">
    <property type="entry name" value="2FE2S_FER_2"/>
    <property type="match status" value="1"/>
</dbReference>
<accession>A0ABP9PZY7</accession>
<dbReference type="PRINTS" id="PR00409">
    <property type="entry name" value="PHDIOXRDTASE"/>
</dbReference>
<comment type="caution">
    <text evidence="10">The sequence shown here is derived from an EMBL/GenBank/DDBJ whole genome shotgun (WGS) entry which is preliminary data.</text>
</comment>
<dbReference type="SUPFAM" id="SSF54292">
    <property type="entry name" value="2Fe-2S ferredoxin-like"/>
    <property type="match status" value="1"/>
</dbReference>
<dbReference type="InterPro" id="IPR017938">
    <property type="entry name" value="Riboflavin_synthase-like_b-brl"/>
</dbReference>
<keyword evidence="2" id="KW-0285">Flavoprotein</keyword>
<evidence type="ECO:0000256" key="1">
    <source>
        <dbReference type="ARBA" id="ARBA00001974"/>
    </source>
</evidence>
<dbReference type="Gene3D" id="3.40.50.80">
    <property type="entry name" value="Nucleotide-binding domain of ferredoxin-NADP reductase (FNR) module"/>
    <property type="match status" value="1"/>
</dbReference>
<dbReference type="PANTHER" id="PTHR47354">
    <property type="entry name" value="NADH OXIDOREDUCTASE HCR"/>
    <property type="match status" value="1"/>
</dbReference>
<organism evidence="10 11">
    <name type="scientific">Amycolatopsis dongchuanensis</name>
    <dbReference type="NCBI Taxonomy" id="1070866"/>
    <lineage>
        <taxon>Bacteria</taxon>
        <taxon>Bacillati</taxon>
        <taxon>Actinomycetota</taxon>
        <taxon>Actinomycetes</taxon>
        <taxon>Pseudonocardiales</taxon>
        <taxon>Pseudonocardiaceae</taxon>
        <taxon>Amycolatopsis</taxon>
    </lineage>
</organism>
<keyword evidence="4" id="KW-0479">Metal-binding</keyword>
<evidence type="ECO:0000259" key="9">
    <source>
        <dbReference type="PROSITE" id="PS51384"/>
    </source>
</evidence>